<dbReference type="GO" id="GO:0005829">
    <property type="term" value="C:cytosol"/>
    <property type="evidence" value="ECO:0007669"/>
    <property type="project" value="TreeGrafter"/>
</dbReference>
<keyword evidence="5 9" id="KW-0418">Kinase</keyword>
<dbReference type="PANTHER" id="PTHR11406">
    <property type="entry name" value="PHOSPHOGLYCERATE KINASE"/>
    <property type="match status" value="1"/>
</dbReference>
<evidence type="ECO:0000256" key="5">
    <source>
        <dbReference type="ARBA" id="ARBA00022777"/>
    </source>
</evidence>
<keyword evidence="4" id="KW-0547">Nucleotide-binding</keyword>
<comment type="catalytic activity">
    <reaction evidence="1 9">
        <text>(2R)-3-phosphoglycerate + ATP = (2R)-3-phospho-glyceroyl phosphate + ADP</text>
        <dbReference type="Rhea" id="RHEA:14801"/>
        <dbReference type="ChEBI" id="CHEBI:30616"/>
        <dbReference type="ChEBI" id="CHEBI:57604"/>
        <dbReference type="ChEBI" id="CHEBI:58272"/>
        <dbReference type="ChEBI" id="CHEBI:456216"/>
        <dbReference type="EC" id="2.7.2.3"/>
    </reaction>
</comment>
<dbReference type="Gene3D" id="3.40.50.1260">
    <property type="entry name" value="Phosphoglycerate kinase, N-terminal domain"/>
    <property type="match status" value="2"/>
</dbReference>
<dbReference type="PANTHER" id="PTHR11406:SF23">
    <property type="entry name" value="PHOSPHOGLYCERATE KINASE 1, CHLOROPLASTIC-RELATED"/>
    <property type="match status" value="1"/>
</dbReference>
<accession>A0A1G2EZD9</accession>
<dbReference type="SUPFAM" id="SSF53748">
    <property type="entry name" value="Phosphoglycerate kinase"/>
    <property type="match status" value="1"/>
</dbReference>
<dbReference type="GO" id="GO:0004618">
    <property type="term" value="F:phosphoglycerate kinase activity"/>
    <property type="evidence" value="ECO:0007669"/>
    <property type="project" value="UniProtKB-EC"/>
</dbReference>
<dbReference type="PIRSF" id="PIRSF000724">
    <property type="entry name" value="Pgk"/>
    <property type="match status" value="1"/>
</dbReference>
<keyword evidence="3 9" id="KW-0808">Transferase</keyword>
<dbReference type="InterPro" id="IPR001576">
    <property type="entry name" value="Phosphoglycerate_kinase"/>
</dbReference>
<feature type="binding site" evidence="7">
    <location>
        <position position="147"/>
    </location>
    <ligand>
        <name>(2R)-3-phosphoglycerate</name>
        <dbReference type="ChEBI" id="CHEBI:58272"/>
    </ligand>
</feature>
<comment type="similarity">
    <text evidence="9">Belongs to the phosphoglycerate kinase family.</text>
</comment>
<dbReference type="EMBL" id="MHMR01000007">
    <property type="protein sequence ID" value="OGZ31194.1"/>
    <property type="molecule type" value="Genomic_DNA"/>
</dbReference>
<evidence type="ECO:0000256" key="7">
    <source>
        <dbReference type="PIRSR" id="PIRSR000724-1"/>
    </source>
</evidence>
<dbReference type="AlphaFoldDB" id="A0A1G2EZD9"/>
<dbReference type="GO" id="GO:0043531">
    <property type="term" value="F:ADP binding"/>
    <property type="evidence" value="ECO:0007669"/>
    <property type="project" value="TreeGrafter"/>
</dbReference>
<evidence type="ECO:0000256" key="4">
    <source>
        <dbReference type="ARBA" id="ARBA00022741"/>
    </source>
</evidence>
<feature type="binding site" evidence="7">
    <location>
        <begin position="22"/>
        <end position="24"/>
    </location>
    <ligand>
        <name>substrate</name>
    </ligand>
</feature>
<proteinExistence type="inferred from homology"/>
<evidence type="ECO:0000313" key="10">
    <source>
        <dbReference type="EMBL" id="OGZ31194.1"/>
    </source>
</evidence>
<dbReference type="Proteomes" id="UP000178428">
    <property type="component" value="Unassembled WGS sequence"/>
</dbReference>
<evidence type="ECO:0000256" key="2">
    <source>
        <dbReference type="ARBA" id="ARBA00013061"/>
    </source>
</evidence>
<feature type="binding site" evidence="8">
    <location>
        <begin position="317"/>
        <end position="320"/>
    </location>
    <ligand>
        <name>ATP</name>
        <dbReference type="ChEBI" id="CHEBI:30616"/>
    </ligand>
</feature>
<evidence type="ECO:0000256" key="6">
    <source>
        <dbReference type="ARBA" id="ARBA00022840"/>
    </source>
</evidence>
<dbReference type="STRING" id="1801725.A3J00_01445"/>
<reference evidence="10 11" key="1">
    <citation type="journal article" date="2016" name="Nat. Commun.">
        <title>Thousands of microbial genomes shed light on interconnected biogeochemical processes in an aquifer system.</title>
        <authorList>
            <person name="Anantharaman K."/>
            <person name="Brown C.T."/>
            <person name="Hug L.A."/>
            <person name="Sharon I."/>
            <person name="Castelle C.J."/>
            <person name="Probst A.J."/>
            <person name="Thomas B.C."/>
            <person name="Singh A."/>
            <person name="Wilkins M.J."/>
            <person name="Karaoz U."/>
            <person name="Brodie E.L."/>
            <person name="Williams K.H."/>
            <person name="Hubbard S.S."/>
            <person name="Banfield J.F."/>
        </authorList>
    </citation>
    <scope>NUCLEOTIDE SEQUENCE [LARGE SCALE GENOMIC DNA]</scope>
</reference>
<feature type="binding site" evidence="7">
    <location>
        <position position="37"/>
    </location>
    <ligand>
        <name>(2R)-3-phosphoglycerate</name>
        <dbReference type="ChEBI" id="CHEBI:58272"/>
    </ligand>
</feature>
<evidence type="ECO:0000256" key="8">
    <source>
        <dbReference type="PIRSR" id="PIRSR000724-2"/>
    </source>
</evidence>
<feature type="binding site" evidence="8">
    <location>
        <position position="196"/>
    </location>
    <ligand>
        <name>ATP</name>
        <dbReference type="ChEBI" id="CHEBI:30616"/>
    </ligand>
</feature>
<organism evidence="10 11">
    <name type="scientific">Candidatus Niyogibacteria bacterium RIFCSPLOWO2_02_FULL_45_13</name>
    <dbReference type="NCBI Taxonomy" id="1801725"/>
    <lineage>
        <taxon>Bacteria</taxon>
        <taxon>Candidatus Niyogiibacteriota</taxon>
    </lineage>
</organism>
<dbReference type="InterPro" id="IPR015824">
    <property type="entry name" value="Phosphoglycerate_kinase_N"/>
</dbReference>
<evidence type="ECO:0000313" key="11">
    <source>
        <dbReference type="Proteomes" id="UP000178428"/>
    </source>
</evidence>
<dbReference type="EC" id="2.7.2.3" evidence="2 9"/>
<dbReference type="GO" id="GO:0006094">
    <property type="term" value="P:gluconeogenesis"/>
    <property type="evidence" value="ECO:0007669"/>
    <property type="project" value="TreeGrafter"/>
</dbReference>
<dbReference type="GO" id="GO:0005524">
    <property type="term" value="F:ATP binding"/>
    <property type="evidence" value="ECO:0007669"/>
    <property type="project" value="UniProtKB-KW"/>
</dbReference>
<gene>
    <name evidence="10" type="ORF">A3J00_01445</name>
</gene>
<comment type="caution">
    <text evidence="10">The sequence shown here is derived from an EMBL/GenBank/DDBJ whole genome shotgun (WGS) entry which is preliminary data.</text>
</comment>
<protein>
    <recommendedName>
        <fullName evidence="2 9">Phosphoglycerate kinase</fullName>
        <ecNumber evidence="2 9">2.7.2.3</ecNumber>
    </recommendedName>
</protein>
<evidence type="ECO:0000256" key="9">
    <source>
        <dbReference type="RuleBase" id="RU000532"/>
    </source>
</evidence>
<dbReference type="InterPro" id="IPR036043">
    <property type="entry name" value="Phosphoglycerate_kinase_sf"/>
</dbReference>
<feature type="binding site" evidence="8">
    <location>
        <position position="292"/>
    </location>
    <ligand>
        <name>ATP</name>
        <dbReference type="ChEBI" id="CHEBI:30616"/>
    </ligand>
</feature>
<dbReference type="Pfam" id="PF00162">
    <property type="entry name" value="PGK"/>
    <property type="match status" value="1"/>
</dbReference>
<feature type="binding site" evidence="7">
    <location>
        <begin position="60"/>
        <end position="63"/>
    </location>
    <ligand>
        <name>substrate</name>
    </ligand>
</feature>
<sequence length="360" mass="39330">MGFNLKPIPADIYGKKIILRVDFNIAVKKRKGADDLRLLKTLPTISFLRNKGAKVIIVSHLEKEGGCPSMRAVFNYARKKIKGLDFVGGMTGRSVSKMIEKLEPGGVLMLENLRLNPGEKKNSPVFAKSLASMADIYINEAFSVSHRSHASIVGIPDYLPSYAGFLFRDEIKNLSLAFNPPRPFTLIVGGNKLKTKIPLIKKFLRRADRVIVGGALAASFLYGKESKLQTPKITLPKDVITERKRRKTAVDVSGLGKRDIIYDLGPKSMREIAGFTKKSRFVLWNGPLGFVEKGHVFGTVSLIKALRSSKAKVVAGGGDTADFLRSRGLAGGFYFISTAGGAMLDFLVCGTLPGIEALKK</sequence>
<dbReference type="PRINTS" id="PR00477">
    <property type="entry name" value="PHGLYCKINASE"/>
</dbReference>
<keyword evidence="6 8" id="KW-0067">ATP-binding</keyword>
<dbReference type="GO" id="GO:0006096">
    <property type="term" value="P:glycolytic process"/>
    <property type="evidence" value="ECO:0007669"/>
    <property type="project" value="InterPro"/>
</dbReference>
<evidence type="ECO:0000256" key="3">
    <source>
        <dbReference type="ARBA" id="ARBA00022679"/>
    </source>
</evidence>
<name>A0A1G2EZD9_9BACT</name>
<feature type="binding site" evidence="7">
    <location>
        <position position="114"/>
    </location>
    <ligand>
        <name>(2R)-3-phosphoglycerate</name>
        <dbReference type="ChEBI" id="CHEBI:58272"/>
    </ligand>
</feature>
<evidence type="ECO:0000256" key="1">
    <source>
        <dbReference type="ARBA" id="ARBA00000642"/>
    </source>
</evidence>